<gene>
    <name evidence="1" type="ORF">E2C01_035963</name>
</gene>
<organism evidence="1 2">
    <name type="scientific">Portunus trituberculatus</name>
    <name type="common">Swimming crab</name>
    <name type="synonym">Neptunus trituberculatus</name>
    <dbReference type="NCBI Taxonomy" id="210409"/>
    <lineage>
        <taxon>Eukaryota</taxon>
        <taxon>Metazoa</taxon>
        <taxon>Ecdysozoa</taxon>
        <taxon>Arthropoda</taxon>
        <taxon>Crustacea</taxon>
        <taxon>Multicrustacea</taxon>
        <taxon>Malacostraca</taxon>
        <taxon>Eumalacostraca</taxon>
        <taxon>Eucarida</taxon>
        <taxon>Decapoda</taxon>
        <taxon>Pleocyemata</taxon>
        <taxon>Brachyura</taxon>
        <taxon>Eubrachyura</taxon>
        <taxon>Portunoidea</taxon>
        <taxon>Portunidae</taxon>
        <taxon>Portuninae</taxon>
        <taxon>Portunus</taxon>
    </lineage>
</organism>
<dbReference type="EMBL" id="VSRR010005399">
    <property type="protein sequence ID" value="MPC42343.1"/>
    <property type="molecule type" value="Genomic_DNA"/>
</dbReference>
<comment type="caution">
    <text evidence="1">The sequence shown here is derived from an EMBL/GenBank/DDBJ whole genome shotgun (WGS) entry which is preliminary data.</text>
</comment>
<protein>
    <submittedName>
        <fullName evidence="1">Uncharacterized protein</fullName>
    </submittedName>
</protein>
<dbReference type="AlphaFoldDB" id="A0A5B7FB53"/>
<accession>A0A5B7FB53</accession>
<evidence type="ECO:0000313" key="2">
    <source>
        <dbReference type="Proteomes" id="UP000324222"/>
    </source>
</evidence>
<evidence type="ECO:0000313" key="1">
    <source>
        <dbReference type="EMBL" id="MPC42343.1"/>
    </source>
</evidence>
<keyword evidence="2" id="KW-1185">Reference proteome</keyword>
<proteinExistence type="predicted"/>
<name>A0A5B7FB53_PORTR</name>
<reference evidence="1 2" key="1">
    <citation type="submission" date="2019-05" db="EMBL/GenBank/DDBJ databases">
        <title>Another draft genome of Portunus trituberculatus and its Hox gene families provides insights of decapod evolution.</title>
        <authorList>
            <person name="Jeong J.-H."/>
            <person name="Song I."/>
            <person name="Kim S."/>
            <person name="Choi T."/>
            <person name="Kim D."/>
            <person name="Ryu S."/>
            <person name="Kim W."/>
        </authorList>
    </citation>
    <scope>NUCLEOTIDE SEQUENCE [LARGE SCALE GENOMIC DNA]</scope>
    <source>
        <tissue evidence="1">Muscle</tissue>
    </source>
</reference>
<sequence>MLSPSATALPRRVERVLCSILSESAKQSLAYFLLQDQQTNTCPQPYSSLHEHFSCLERIAHKEQQR</sequence>
<dbReference type="Proteomes" id="UP000324222">
    <property type="component" value="Unassembled WGS sequence"/>
</dbReference>